<dbReference type="OrthoDB" id="9780217at2"/>
<dbReference type="GO" id="GO:0005737">
    <property type="term" value="C:cytoplasm"/>
    <property type="evidence" value="ECO:0007669"/>
    <property type="project" value="TreeGrafter"/>
</dbReference>
<name>A0A0E3ZZN7_9BACT</name>
<dbReference type="STRING" id="1379870.SD10_25635"/>
<keyword evidence="6" id="KW-1185">Reference proteome</keyword>
<dbReference type="PATRIC" id="fig|1379870.5.peg.5543"/>
<feature type="active site" description="Nucleophile" evidence="1">
    <location>
        <position position="199"/>
    </location>
</feature>
<accession>A0A0E3ZZN7</accession>
<protein>
    <submittedName>
        <fullName evidence="5">Glycosylasparaginase</fullName>
    </submittedName>
</protein>
<dbReference type="KEGG" id="srd:SD10_25635"/>
<dbReference type="PANTHER" id="PTHR10188">
    <property type="entry name" value="L-ASPARAGINASE"/>
    <property type="match status" value="1"/>
</dbReference>
<dbReference type="Pfam" id="PF01112">
    <property type="entry name" value="Asparaginase_2"/>
    <property type="match status" value="1"/>
</dbReference>
<keyword evidence="4" id="KW-0732">Signal</keyword>
<reference evidence="5 6" key="1">
    <citation type="journal article" date="2014" name="Curr. Microbiol.">
        <title>Spirosoma radiotolerans sp. nov., a gamma-radiation-resistant bacterium isolated from gamma ray-irradiated soil.</title>
        <authorList>
            <person name="Lee J.J."/>
            <person name="Srinivasan S."/>
            <person name="Lim S."/>
            <person name="Joe M."/>
            <person name="Im S."/>
            <person name="Bae S.I."/>
            <person name="Park K.R."/>
            <person name="Han J.H."/>
            <person name="Park S.H."/>
            <person name="Joo B.M."/>
            <person name="Park S.J."/>
            <person name="Kim M.K."/>
        </authorList>
    </citation>
    <scope>NUCLEOTIDE SEQUENCE [LARGE SCALE GENOMIC DNA]</scope>
    <source>
        <strain evidence="5 6">DG5A</strain>
    </source>
</reference>
<feature type="binding site" evidence="2">
    <location>
        <begin position="250"/>
        <end position="253"/>
    </location>
    <ligand>
        <name>substrate</name>
    </ligand>
</feature>
<feature type="site" description="Cleavage; by autolysis" evidence="3">
    <location>
        <begin position="198"/>
        <end position="199"/>
    </location>
</feature>
<sequence length="337" mass="36177">MVNRRRFLTLSSLAGLVPSLSFSHSKLMHIGASKTLSTADSPNSTIHTAGPSPLVISTWKQPKANAAAQAVLDRGGRALEAVEAGVRVPEADPEDMSVGYGGRPDRDGHVTLDACIMDEKGNAGSVTFLEHIMHPISVARAVMEKTPHVMLSGEGALSFALAQGFKKENLLTKKAEKEWREWLKTANYKPIANIERHDTIGMLAIDSKGDISGACTTSGLAYKMHGRVGDSPIIGAGLFVDNEIGGACATGLGELVMRTCGSFLVVELMRQGRTPQQACEEAALRIVNKQEFKDIQVGFLAVNKKGEHGAFSIQPGFNFTLSQDKETKVTDAKSYLK</sequence>
<evidence type="ECO:0000256" key="1">
    <source>
        <dbReference type="PIRSR" id="PIRSR600246-1"/>
    </source>
</evidence>
<dbReference type="MEROPS" id="T02.007"/>
<dbReference type="InterPro" id="IPR000246">
    <property type="entry name" value="Peptidase_T2"/>
</dbReference>
<evidence type="ECO:0000256" key="3">
    <source>
        <dbReference type="PIRSR" id="PIRSR600246-3"/>
    </source>
</evidence>
<feature type="binding site" evidence="2">
    <location>
        <begin position="227"/>
        <end position="230"/>
    </location>
    <ligand>
        <name>substrate</name>
    </ligand>
</feature>
<dbReference type="RefSeq" id="WP_046577941.1">
    <property type="nucleotide sequence ID" value="NZ_CP010429.1"/>
</dbReference>
<gene>
    <name evidence="5" type="ORF">SD10_25635</name>
</gene>
<dbReference type="FunFam" id="3.60.20.30:FF:000005">
    <property type="entry name" value="N(4)-(Beta-N-acetylglucosaminyl)-L-asparaginase"/>
    <property type="match status" value="1"/>
</dbReference>
<organism evidence="5 6">
    <name type="scientific">Spirosoma radiotolerans</name>
    <dbReference type="NCBI Taxonomy" id="1379870"/>
    <lineage>
        <taxon>Bacteria</taxon>
        <taxon>Pseudomonadati</taxon>
        <taxon>Bacteroidota</taxon>
        <taxon>Cytophagia</taxon>
        <taxon>Cytophagales</taxon>
        <taxon>Cytophagaceae</taxon>
        <taxon>Spirosoma</taxon>
    </lineage>
</organism>
<dbReference type="AlphaFoldDB" id="A0A0E3ZZN7"/>
<dbReference type="GO" id="GO:0016811">
    <property type="term" value="F:hydrolase activity, acting on carbon-nitrogen (but not peptide) bonds, in linear amides"/>
    <property type="evidence" value="ECO:0007669"/>
    <property type="project" value="UniProtKB-ARBA"/>
</dbReference>
<evidence type="ECO:0000256" key="4">
    <source>
        <dbReference type="SAM" id="SignalP"/>
    </source>
</evidence>
<dbReference type="EMBL" id="CP010429">
    <property type="protein sequence ID" value="AKD57775.1"/>
    <property type="molecule type" value="Genomic_DNA"/>
</dbReference>
<dbReference type="SUPFAM" id="SSF56235">
    <property type="entry name" value="N-terminal nucleophile aminohydrolases (Ntn hydrolases)"/>
    <property type="match status" value="1"/>
</dbReference>
<dbReference type="HOGENOM" id="CLU_021603_0_1_10"/>
<evidence type="ECO:0000313" key="5">
    <source>
        <dbReference type="EMBL" id="AKD57775.1"/>
    </source>
</evidence>
<dbReference type="InterPro" id="IPR029055">
    <property type="entry name" value="Ntn_hydrolases_N"/>
</dbReference>
<dbReference type="Gene3D" id="3.60.20.30">
    <property type="entry name" value="(Glycosyl)asparaginase"/>
    <property type="match status" value="1"/>
</dbReference>
<evidence type="ECO:0000313" key="6">
    <source>
        <dbReference type="Proteomes" id="UP000033054"/>
    </source>
</evidence>
<feature type="signal peptide" evidence="4">
    <location>
        <begin position="1"/>
        <end position="23"/>
    </location>
</feature>
<feature type="chain" id="PRO_5002417157" evidence="4">
    <location>
        <begin position="24"/>
        <end position="337"/>
    </location>
</feature>
<dbReference type="PANTHER" id="PTHR10188:SF6">
    <property type="entry name" value="N(4)-(BETA-N-ACETYLGLUCOSAMINYL)-L-ASPARAGINASE"/>
    <property type="match status" value="1"/>
</dbReference>
<dbReference type="Proteomes" id="UP000033054">
    <property type="component" value="Chromosome"/>
</dbReference>
<dbReference type="CDD" id="cd04513">
    <property type="entry name" value="Glycosylasparaginase"/>
    <property type="match status" value="1"/>
</dbReference>
<evidence type="ECO:0000256" key="2">
    <source>
        <dbReference type="PIRSR" id="PIRSR600246-2"/>
    </source>
</evidence>
<proteinExistence type="predicted"/>